<dbReference type="GO" id="GO:0006611">
    <property type="term" value="P:protein export from nucleus"/>
    <property type="evidence" value="ECO:0007669"/>
    <property type="project" value="InterPro"/>
</dbReference>
<evidence type="ECO:0000313" key="3">
    <source>
        <dbReference type="Ensembl" id="ENSSAUP00010064068.1"/>
    </source>
</evidence>
<dbReference type="GeneTree" id="ENSGT00940000153408"/>
<dbReference type="GO" id="GO:0005634">
    <property type="term" value="C:nucleus"/>
    <property type="evidence" value="ECO:0007669"/>
    <property type="project" value="TreeGrafter"/>
</dbReference>
<dbReference type="Gene3D" id="1.25.10.10">
    <property type="entry name" value="Leucine-rich Repeat Variant"/>
    <property type="match status" value="1"/>
</dbReference>
<dbReference type="GO" id="GO:0005737">
    <property type="term" value="C:cytoplasm"/>
    <property type="evidence" value="ECO:0007669"/>
    <property type="project" value="TreeGrafter"/>
</dbReference>
<dbReference type="InterPro" id="IPR016024">
    <property type="entry name" value="ARM-type_fold"/>
</dbReference>
<dbReference type="SUPFAM" id="SSF48371">
    <property type="entry name" value="ARM repeat"/>
    <property type="match status" value="1"/>
</dbReference>
<protein>
    <submittedName>
        <fullName evidence="3">Exportin 5</fullName>
    </submittedName>
</protein>
<sequence>MADQGAAMCEQLIKAVNVMMDAETSQIYRLEALKFCEEFKETSAFCVPCGLQLADKAQPAVVRHFGLQILEHVIKFRWNNMQQQEKVQLKECAMQLLSKGTHSILEEESHIKDALSRITVEMIKREWPQHWPDMLKEMEALTSQGEAQTELVMLILLRLAEDVITFQTLPTQRRRDIQHTLTQNMESIFSFMMAILHVNVEDYRKLKSSPGHELKVREYCCAFTLTSRTYECKYIDHLSVTLFALHIQARAHCRVAVATLNTLAGYIDWVSLVYITSGNCHLLEMLCLLLSEPDLQLEAAECLLIAISRKGKLEDRKPFMLLFDDVAIHYILSGAQSADGLAICKKSPESQAVQVVERRYIFLKRLCQVLCALGGQLCSLVGSDVEVEVPANLSKYMEAILAFTTHSSQFLKSSTLATWGSLFRHETLSKEAVVVEMAIKYLRASMINLVKTGFPSRDDNPSCGYSRVDFDSDEDFNLFFNSFRAQQGEVVRIACRIVPLEAFQIAAEWLQYQIASPIDTGDTTSKSAEGLCSLLSPSVVQWDAMTVFMECMIAQIFKNLEEEKLPIDQSMELLQAVLNYETKDPLILSCVLTNVSALFPFVTRRQHFLPQILYKLFKAITFEVGQDNKAPRTRAVKNVRRHACSSIIKICRDYPQFILPCFDMFYNHVKKLFSSDASLTHMEKCSLMEALVLISNQFKDFAKQKAFLDELMASVVAEWTSEEIRHVLSDPAVFLSFVGADQVVTEHSKDTDATGLNRGRLSFCLYAMLGVVKRARWPADLEEAKAGGFVAGYTPAGAPIYRNPCTAHFLVLLPNLLLLIRTHNSLYMPENMARLSETFAKAHEVMDAEKNVVLGLSQHLLDIYDSPVYRTNLERMQGFFTTLYDNCFHVLGSAGQSLQQEFYTISGLAEEINRSAFFSLDHVPDHRLRPMIHILFCHLLQFISCCHPFSHTHVYNIFFPISVILTKMSYCFMLSENFLNKLLRVFLRQLVLSCPQEYYDSLLCPLLGPLFAYMQQRLNVKWQVINQRTSVNGEDEEEEVVCQDSQVTQEMLEEQLVRLLTREVLDLLSVSCISKKVPEPAANKEEIEEEDMMMDSVQTAAPAQPTEELTELGKCLMKHENIYMTLLTLSFTSLSWKDTTNCHRTASMVCWTLLRQVAQSMVVGGNLLPEAVTWFYTSVLRALQVHGQHEVCNSTLSQLAMLIYENLRPRYMELRAVMTQIPNISVEALDQYDHRLMDPNAQKVGDKKRKDQFKKLIAGTVGKALCQQFRKEVHIRNLPSLFKKPKPDKDVLNTEALGLAALFSPENNAL</sequence>
<evidence type="ECO:0000259" key="2">
    <source>
        <dbReference type="SMART" id="SM00913"/>
    </source>
</evidence>
<dbReference type="PANTHER" id="PTHR11223:SF3">
    <property type="entry name" value="EXPORTIN-5"/>
    <property type="match status" value="1"/>
</dbReference>
<evidence type="ECO:0000256" key="1">
    <source>
        <dbReference type="ARBA" id="ARBA00009466"/>
    </source>
</evidence>
<proteinExistence type="inferred from homology"/>
<reference evidence="3" key="3">
    <citation type="submission" date="2025-09" db="UniProtKB">
        <authorList>
            <consortium name="Ensembl"/>
        </authorList>
    </citation>
    <scope>IDENTIFICATION</scope>
</reference>
<dbReference type="Pfam" id="PF03810">
    <property type="entry name" value="IBN_N"/>
    <property type="match status" value="1"/>
</dbReference>
<dbReference type="GO" id="GO:0006405">
    <property type="term" value="P:RNA export from nucleus"/>
    <property type="evidence" value="ECO:0007669"/>
    <property type="project" value="TreeGrafter"/>
</dbReference>
<reference evidence="3" key="1">
    <citation type="submission" date="2021-04" db="EMBL/GenBank/DDBJ databases">
        <authorList>
            <consortium name="Wellcome Sanger Institute Data Sharing"/>
        </authorList>
    </citation>
    <scope>NUCLEOTIDE SEQUENCE [LARGE SCALE GENOMIC DNA]</scope>
</reference>
<dbReference type="InterPro" id="IPR045478">
    <property type="entry name" value="Exportin-5_C"/>
</dbReference>
<dbReference type="PANTHER" id="PTHR11223">
    <property type="entry name" value="EXPORTIN 1/5"/>
    <property type="match status" value="1"/>
</dbReference>
<evidence type="ECO:0000313" key="4">
    <source>
        <dbReference type="Proteomes" id="UP000472265"/>
    </source>
</evidence>
<dbReference type="InParanoid" id="A0A671YMQ3"/>
<organism evidence="3 4">
    <name type="scientific">Sparus aurata</name>
    <name type="common">Gilthead sea bream</name>
    <dbReference type="NCBI Taxonomy" id="8175"/>
    <lineage>
        <taxon>Eukaryota</taxon>
        <taxon>Metazoa</taxon>
        <taxon>Chordata</taxon>
        <taxon>Craniata</taxon>
        <taxon>Vertebrata</taxon>
        <taxon>Euteleostomi</taxon>
        <taxon>Actinopterygii</taxon>
        <taxon>Neopterygii</taxon>
        <taxon>Teleostei</taxon>
        <taxon>Neoteleostei</taxon>
        <taxon>Acanthomorphata</taxon>
        <taxon>Eupercaria</taxon>
        <taxon>Spariformes</taxon>
        <taxon>Sparidae</taxon>
        <taxon>Sparus</taxon>
    </lineage>
</organism>
<gene>
    <name evidence="3" type="primary">XPO5</name>
    <name evidence="3" type="synonym">xpo5</name>
</gene>
<dbReference type="GO" id="GO:0005049">
    <property type="term" value="F:nuclear export signal receptor activity"/>
    <property type="evidence" value="ECO:0007669"/>
    <property type="project" value="InterPro"/>
</dbReference>
<feature type="domain" description="Importin N-terminal" evidence="2">
    <location>
        <begin position="32"/>
        <end position="99"/>
    </location>
</feature>
<dbReference type="InterPro" id="IPR011989">
    <property type="entry name" value="ARM-like"/>
</dbReference>
<dbReference type="Pfam" id="PF19273">
    <property type="entry name" value="Exportin-5"/>
    <property type="match status" value="2"/>
</dbReference>
<dbReference type="Proteomes" id="UP000472265">
    <property type="component" value="Chromosome 15"/>
</dbReference>
<dbReference type="Ensembl" id="ENSSAUT00010067131.1">
    <property type="protein sequence ID" value="ENSSAUP00010064068.1"/>
    <property type="gene ID" value="ENSSAUG00010025720.1"/>
</dbReference>
<comment type="similarity">
    <text evidence="1">Belongs to the exportin family.</text>
</comment>
<keyword evidence="4" id="KW-1185">Reference proteome</keyword>
<dbReference type="InterPro" id="IPR001494">
    <property type="entry name" value="Importin-beta_N"/>
</dbReference>
<dbReference type="GO" id="GO:0042565">
    <property type="term" value="C:RNA nuclear export complex"/>
    <property type="evidence" value="ECO:0007669"/>
    <property type="project" value="TreeGrafter"/>
</dbReference>
<dbReference type="SMART" id="SM00913">
    <property type="entry name" value="IBN_N"/>
    <property type="match status" value="1"/>
</dbReference>
<reference evidence="3" key="2">
    <citation type="submission" date="2025-08" db="UniProtKB">
        <authorList>
            <consortium name="Ensembl"/>
        </authorList>
    </citation>
    <scope>IDENTIFICATION</scope>
</reference>
<dbReference type="GO" id="GO:0031267">
    <property type="term" value="F:small GTPase binding"/>
    <property type="evidence" value="ECO:0007669"/>
    <property type="project" value="InterPro"/>
</dbReference>
<name>A0A671YMQ3_SPAAU</name>
<accession>A0A671YMQ3</accession>
<dbReference type="Pfam" id="PF08389">
    <property type="entry name" value="Xpo1"/>
    <property type="match status" value="1"/>
</dbReference>
<dbReference type="InterPro" id="IPR045065">
    <property type="entry name" value="XPO1/5"/>
</dbReference>
<dbReference type="InterPro" id="IPR013598">
    <property type="entry name" value="Exportin-1/Importin-b-like"/>
</dbReference>
<dbReference type="GO" id="GO:0003723">
    <property type="term" value="F:RNA binding"/>
    <property type="evidence" value="ECO:0007669"/>
    <property type="project" value="TreeGrafter"/>
</dbReference>
<dbReference type="OMA" id="IAKRSWG"/>